<dbReference type="InterPro" id="IPR011004">
    <property type="entry name" value="Trimer_LpxA-like_sf"/>
</dbReference>
<evidence type="ECO:0000256" key="1">
    <source>
        <dbReference type="ARBA" id="ARBA00004245"/>
    </source>
</evidence>
<dbReference type="GO" id="GO:0007052">
    <property type="term" value="P:mitotic spindle organization"/>
    <property type="evidence" value="ECO:0007669"/>
    <property type="project" value="TreeGrafter"/>
</dbReference>
<evidence type="ECO:0000256" key="7">
    <source>
        <dbReference type="SAM" id="SignalP"/>
    </source>
</evidence>
<dbReference type="CDD" id="cd04646">
    <property type="entry name" value="LbH_Dynactin_6"/>
    <property type="match status" value="1"/>
</dbReference>
<accession>A0A9N6ZEC7</accession>
<feature type="signal peptide" evidence="7">
    <location>
        <begin position="1"/>
        <end position="19"/>
    </location>
</feature>
<evidence type="ECO:0000256" key="6">
    <source>
        <dbReference type="ARBA" id="ARBA00034687"/>
    </source>
</evidence>
<proteinExistence type="inferred from homology"/>
<evidence type="ECO:0000256" key="2">
    <source>
        <dbReference type="ARBA" id="ARBA00007719"/>
    </source>
</evidence>
<dbReference type="Gene3D" id="2.160.10.10">
    <property type="entry name" value="Hexapeptide repeat proteins"/>
    <property type="match status" value="1"/>
</dbReference>
<comment type="subcellular location">
    <subcellularLocation>
        <location evidence="1">Cytoplasm</location>
        <location evidence="1">Cytoskeleton</location>
    </subcellularLocation>
</comment>
<name>A0A9N6ZEC7_9CRUS</name>
<gene>
    <name evidence="8" type="primary">EOG090X0I48</name>
</gene>
<evidence type="ECO:0000256" key="5">
    <source>
        <dbReference type="ARBA" id="ARBA00023212"/>
    </source>
</evidence>
<keyword evidence="4" id="KW-0963">Cytoplasm</keyword>
<dbReference type="InterPro" id="IPR027777">
    <property type="entry name" value="DCTN6"/>
</dbReference>
<organism evidence="8">
    <name type="scientific">Evadne anonyx</name>
    <dbReference type="NCBI Taxonomy" id="141404"/>
    <lineage>
        <taxon>Eukaryota</taxon>
        <taxon>Metazoa</taxon>
        <taxon>Ecdysozoa</taxon>
        <taxon>Arthropoda</taxon>
        <taxon>Crustacea</taxon>
        <taxon>Branchiopoda</taxon>
        <taxon>Diplostraca</taxon>
        <taxon>Cladocera</taxon>
        <taxon>Onychopoda</taxon>
        <taxon>Podonidae</taxon>
        <taxon>Evadne</taxon>
    </lineage>
</organism>
<evidence type="ECO:0000313" key="8">
    <source>
        <dbReference type="EMBL" id="CAG4642918.1"/>
    </source>
</evidence>
<dbReference type="PANTHER" id="PTHR13072:SF0">
    <property type="entry name" value="DYNACTIN SUBUNIT 6"/>
    <property type="match status" value="1"/>
</dbReference>
<sequence length="186" mass="20255">MLDWICLMLVANMIKIANGAVVCSECELQGDIVIGARTVIHPRAKILALSGPIIIGENNIIEEQVQIINKSDDDNSNTLKVMTIGNNNVFEVDCLVESRNIGDNNVVESKAHLGNTTSLSNGCVIGAKCEVLTNEDFPDGSLFYGCGSEVKRRIQQDKPSAQGAQIEFLSKVLPNYHRIRKPSTIS</sequence>
<comment type="similarity">
    <text evidence="2">Belongs to the dynactin subunits 5/6 family. Dynactin subunit 6 subfamily.</text>
</comment>
<keyword evidence="5" id="KW-0206">Cytoskeleton</keyword>
<reference evidence="8" key="1">
    <citation type="submission" date="2021-04" db="EMBL/GenBank/DDBJ databases">
        <authorList>
            <person name="Cornetti L."/>
        </authorList>
    </citation>
    <scope>NUCLEOTIDE SEQUENCE</scope>
</reference>
<dbReference type="GO" id="GO:0070840">
    <property type="term" value="F:dynein complex binding"/>
    <property type="evidence" value="ECO:0007669"/>
    <property type="project" value="TreeGrafter"/>
</dbReference>
<dbReference type="PANTHER" id="PTHR13072">
    <property type="entry name" value="DYNACTIN 6"/>
    <property type="match status" value="1"/>
</dbReference>
<dbReference type="GO" id="GO:0005869">
    <property type="term" value="C:dynactin complex"/>
    <property type="evidence" value="ECO:0007669"/>
    <property type="project" value="InterPro"/>
</dbReference>
<protein>
    <recommendedName>
        <fullName evidence="3">Dynactin subunit 6</fullName>
    </recommendedName>
</protein>
<dbReference type="AlphaFoldDB" id="A0A9N6ZEC7"/>
<dbReference type="EMBL" id="OC986263">
    <property type="protein sequence ID" value="CAG4642918.1"/>
    <property type="molecule type" value="Genomic_DNA"/>
</dbReference>
<dbReference type="SUPFAM" id="SSF51161">
    <property type="entry name" value="Trimeric LpxA-like enzymes"/>
    <property type="match status" value="1"/>
</dbReference>
<evidence type="ECO:0000256" key="4">
    <source>
        <dbReference type="ARBA" id="ARBA00022490"/>
    </source>
</evidence>
<comment type="function">
    <text evidence="6">Part of the dynactin complex that activates the molecular motor dynein for ultra-processive transport along microtubules.</text>
</comment>
<evidence type="ECO:0000256" key="3">
    <source>
        <dbReference type="ARBA" id="ARBA00016573"/>
    </source>
</evidence>
<keyword evidence="7" id="KW-0732">Signal</keyword>
<feature type="chain" id="PRO_5040494013" description="Dynactin subunit 6" evidence="7">
    <location>
        <begin position="20"/>
        <end position="186"/>
    </location>
</feature>